<evidence type="ECO:0000313" key="3">
    <source>
        <dbReference type="Proteomes" id="UP000182114"/>
    </source>
</evidence>
<gene>
    <name evidence="2" type="ORF">SAMN04487992_1344</name>
</gene>
<dbReference type="Pfam" id="PF10593">
    <property type="entry name" value="Z1"/>
    <property type="match status" value="1"/>
</dbReference>
<reference evidence="3" key="1">
    <citation type="submission" date="2016-10" db="EMBL/GenBank/DDBJ databases">
        <authorList>
            <person name="Varghese N."/>
            <person name="Submissions S."/>
        </authorList>
    </citation>
    <scope>NUCLEOTIDE SEQUENCE [LARGE SCALE GENOMIC DNA]</scope>
    <source>
        <strain evidence="3">DSM 24729</strain>
    </source>
</reference>
<dbReference type="RefSeq" id="WP_074539625.1">
    <property type="nucleotide sequence ID" value="NZ_FNBD01000034.1"/>
</dbReference>
<protein>
    <submittedName>
        <fullName evidence="2">Z1 domain-containing protein</fullName>
    </submittedName>
</protein>
<sequence>MSEIIEIQNQGSNEDWQPFVGEETNELLISKGFINSDRSLNTGGERILDETYRIMQVCGNPNDETNNETGIVIGYVQSGKTLSFTTLTALARDNNYQIVIVIAGVSTNLVNQSTQRLTEDLRLNTRFDRKWTLLQNPNSNQEVETIETTLAQWADPTFPQDRCRTLLITVMKNTSHLNNLVNIISGQNLAGVPTLIIDDEGDQASLNTRARWAARQNIDIESLTENQVSTIYRRINALRNIFPHHTFLQYTATPQANLFINIMDRLSPNFIKLLTPGTDYTGGIDFFRNNPNLISEIPPNEIPNTNSPLFEIPESLKSALRIFFLGVVAGEMQNNHRNRTMLVHPSRLQGDHNEFTNWIRNTCNSWQRLLSGSDNEDKRELLDEFRTSYNELRMTVSDLPSFETLTANDLIHALRYTQIVEVNSRNGVTPQIPWNDFYSWILVGGQSMDRGFTVEGLTVTYMPRNIGTGNVDTIQQRARFYGYKRGYLGFCRVFLDQVTIDAYNFIVEHEEDVRNRLLEFHLNDRHLNDFDRVAVLNQMLNLTRRNIIYDDLDRDTFGNDWFRINAPHDTDELIETNRNSLLTFLQAKAEIFNLDEGHPNRTEE</sequence>
<name>A0A1G7M863_9FLAO</name>
<dbReference type="EMBL" id="FNBD01000034">
    <property type="protein sequence ID" value="SDF57824.1"/>
    <property type="molecule type" value="Genomic_DNA"/>
</dbReference>
<feature type="non-terminal residue" evidence="2">
    <location>
        <position position="604"/>
    </location>
</feature>
<dbReference type="AlphaFoldDB" id="A0A1G7M863"/>
<dbReference type="InterPro" id="IPR018310">
    <property type="entry name" value="Put_endonuclease_Z1-dom"/>
</dbReference>
<feature type="domain" description="Putative endonuclease Z1" evidence="1">
    <location>
        <begin position="315"/>
        <end position="530"/>
    </location>
</feature>
<dbReference type="Proteomes" id="UP000182114">
    <property type="component" value="Unassembled WGS sequence"/>
</dbReference>
<proteinExistence type="predicted"/>
<evidence type="ECO:0000259" key="1">
    <source>
        <dbReference type="Pfam" id="PF10593"/>
    </source>
</evidence>
<accession>A0A1G7M863</accession>
<organism evidence="2 3">
    <name type="scientific">Cellulophaga baltica</name>
    <dbReference type="NCBI Taxonomy" id="76594"/>
    <lineage>
        <taxon>Bacteria</taxon>
        <taxon>Pseudomonadati</taxon>
        <taxon>Bacteroidota</taxon>
        <taxon>Flavobacteriia</taxon>
        <taxon>Flavobacteriales</taxon>
        <taxon>Flavobacteriaceae</taxon>
        <taxon>Cellulophaga</taxon>
    </lineage>
</organism>
<keyword evidence="3" id="KW-1185">Reference proteome</keyword>
<evidence type="ECO:0000313" key="2">
    <source>
        <dbReference type="EMBL" id="SDF57824.1"/>
    </source>
</evidence>